<dbReference type="InterPro" id="IPR027417">
    <property type="entry name" value="P-loop_NTPase"/>
</dbReference>
<accession>A0A151ZGK5</accession>
<sequence length="711" mass="82636">MDRPNTKSMVLPFPLNFDNDKYIDLYKSFNKIMTLARDLNTQIEIPEFIFLGKDGSGKSILIESLIGLPLGIAGTTYRPIAITMVNNLLNEKPVFTIKRDRFLNSFEIDKQVELDELTLEITKRNAKTNVPIRITIEYKNCLNMVLIEPPSLQNGFKLSSLDDLQMSLSSKSQEDHKVLVFVEKSSASLEESNELMEFAKKIDPKLDRSIFVFNRFHDHLQTFTQNKDLNKYLQDLSKPNCFFTTLPNNEQRLKCKTKDQLRDICDQLNKKDQEILEQLQFDKKYARSMGIQSFIHFASELTWKRYQESIPEVLKRLRSFRKNSSDQLLRLKNQISNMNSGNLRVIASNYVMEFLQNIEKLVFGGTLEGNPALNGQTLAEEKQQDDVGEWYDYNHKLLENLSKKVQYHDSKLYGGQQFERLLSEFKNISEVVELGDLSTDEIATSLGSNRPHNVSNLAWAASDIAQKKAKDLLVPLIDQLFRRQTYILKRLADIVDKMIENKKKIQLRRQNSGNSLSFDPKDQGSSNGSSKTSETLLVVEDHPYFIYAIKEMYFKFINEVSVICKNKCMDEFYTTRLIYWELNNNKELKRLSETTSKSKAETMSIVANLSSKLFQDIRARIVKNIMLKCYDFFLIPMQNELRKQIQGQITVLSDKTLDELFEVLITKERLIQDEKHLAQITNQFQQQEENFLISSNMFSYPFKNIQQQTVN</sequence>
<evidence type="ECO:0000313" key="3">
    <source>
        <dbReference type="EMBL" id="KYQ93102.1"/>
    </source>
</evidence>
<gene>
    <name evidence="3" type="ORF">DLAC_05728</name>
</gene>
<evidence type="ECO:0000259" key="2">
    <source>
        <dbReference type="PROSITE" id="PS51718"/>
    </source>
</evidence>
<dbReference type="GO" id="GO:0005525">
    <property type="term" value="F:GTP binding"/>
    <property type="evidence" value="ECO:0007669"/>
    <property type="project" value="InterPro"/>
</dbReference>
<dbReference type="AlphaFoldDB" id="A0A151ZGK5"/>
<protein>
    <submittedName>
        <fullName evidence="3">Dynamin like protein</fullName>
    </submittedName>
</protein>
<dbReference type="InParanoid" id="A0A151ZGK5"/>
<evidence type="ECO:0000256" key="1">
    <source>
        <dbReference type="SAM" id="MobiDB-lite"/>
    </source>
</evidence>
<organism evidence="3 4">
    <name type="scientific">Tieghemostelium lacteum</name>
    <name type="common">Slime mold</name>
    <name type="synonym">Dictyostelium lacteum</name>
    <dbReference type="NCBI Taxonomy" id="361077"/>
    <lineage>
        <taxon>Eukaryota</taxon>
        <taxon>Amoebozoa</taxon>
        <taxon>Evosea</taxon>
        <taxon>Eumycetozoa</taxon>
        <taxon>Dictyostelia</taxon>
        <taxon>Dictyosteliales</taxon>
        <taxon>Raperosteliaceae</taxon>
        <taxon>Tieghemostelium</taxon>
    </lineage>
</organism>
<dbReference type="GO" id="GO:0003924">
    <property type="term" value="F:GTPase activity"/>
    <property type="evidence" value="ECO:0007669"/>
    <property type="project" value="TreeGrafter"/>
</dbReference>
<dbReference type="Proteomes" id="UP000076078">
    <property type="component" value="Unassembled WGS sequence"/>
</dbReference>
<name>A0A151ZGK5_TIELA</name>
<feature type="domain" description="Dynamin-type G" evidence="2">
    <location>
        <begin position="42"/>
        <end position="311"/>
    </location>
</feature>
<dbReference type="FunCoup" id="A0A151ZGK5">
    <property type="interactions" value="1"/>
</dbReference>
<dbReference type="InterPro" id="IPR030381">
    <property type="entry name" value="G_DYNAMIN_dom"/>
</dbReference>
<dbReference type="EMBL" id="LODT01000028">
    <property type="protein sequence ID" value="KYQ93102.1"/>
    <property type="molecule type" value="Genomic_DNA"/>
</dbReference>
<dbReference type="SUPFAM" id="SSF52540">
    <property type="entry name" value="P-loop containing nucleoside triphosphate hydrolases"/>
    <property type="match status" value="1"/>
</dbReference>
<dbReference type="GO" id="GO:0008017">
    <property type="term" value="F:microtubule binding"/>
    <property type="evidence" value="ECO:0007669"/>
    <property type="project" value="TreeGrafter"/>
</dbReference>
<dbReference type="PANTHER" id="PTHR11566">
    <property type="entry name" value="DYNAMIN"/>
    <property type="match status" value="1"/>
</dbReference>
<keyword evidence="4" id="KW-1185">Reference proteome</keyword>
<proteinExistence type="predicted"/>
<dbReference type="Pfam" id="PF00350">
    <property type="entry name" value="Dynamin_N"/>
    <property type="match status" value="1"/>
</dbReference>
<dbReference type="OrthoDB" id="5061070at2759"/>
<dbReference type="Gene3D" id="3.40.50.300">
    <property type="entry name" value="P-loop containing nucleotide triphosphate hydrolases"/>
    <property type="match status" value="1"/>
</dbReference>
<dbReference type="PROSITE" id="PS51718">
    <property type="entry name" value="G_DYNAMIN_2"/>
    <property type="match status" value="1"/>
</dbReference>
<dbReference type="GO" id="GO:0005874">
    <property type="term" value="C:microtubule"/>
    <property type="evidence" value="ECO:0007669"/>
    <property type="project" value="TreeGrafter"/>
</dbReference>
<dbReference type="PANTHER" id="PTHR11566:SF204">
    <property type="entry name" value="DYNAMIN-LIKE PROTEIN B"/>
    <property type="match status" value="1"/>
</dbReference>
<reference evidence="3 4" key="1">
    <citation type="submission" date="2015-12" db="EMBL/GenBank/DDBJ databases">
        <title>Dictyostelia acquired genes for synthesis and detection of signals that induce cell-type specialization by lateral gene transfer from prokaryotes.</title>
        <authorList>
            <person name="Gloeckner G."/>
            <person name="Schaap P."/>
        </authorList>
    </citation>
    <scope>NUCLEOTIDE SEQUENCE [LARGE SCALE GENOMIC DNA]</scope>
    <source>
        <strain evidence="3 4">TK</strain>
    </source>
</reference>
<comment type="caution">
    <text evidence="3">The sequence shown here is derived from an EMBL/GenBank/DDBJ whole genome shotgun (WGS) entry which is preliminary data.</text>
</comment>
<feature type="region of interest" description="Disordered" evidence="1">
    <location>
        <begin position="510"/>
        <end position="532"/>
    </location>
</feature>
<dbReference type="GO" id="GO:0016020">
    <property type="term" value="C:membrane"/>
    <property type="evidence" value="ECO:0007669"/>
    <property type="project" value="TreeGrafter"/>
</dbReference>
<dbReference type="InterPro" id="IPR022812">
    <property type="entry name" value="Dynamin"/>
</dbReference>
<dbReference type="OMA" id="KAYNKIM"/>
<dbReference type="InterPro" id="IPR045063">
    <property type="entry name" value="Dynamin_N"/>
</dbReference>
<dbReference type="STRING" id="361077.A0A151ZGK5"/>
<dbReference type="GO" id="GO:0005737">
    <property type="term" value="C:cytoplasm"/>
    <property type="evidence" value="ECO:0007669"/>
    <property type="project" value="TreeGrafter"/>
</dbReference>
<evidence type="ECO:0000313" key="4">
    <source>
        <dbReference type="Proteomes" id="UP000076078"/>
    </source>
</evidence>